<dbReference type="AlphaFoldDB" id="A0A6C0DQA0"/>
<name>A0A6C0DQA0_9ZZZZ</name>
<sequence length="241" mass="28580">MKNTVLIVEPRIFDKLPLIIEEYYKYIGDGWHYVFYCGKGTTDHWKSVLKPYVELREIYTSNFSTGNEYNFFMKQRDLWSTLYGEFVLTIQTDTWVVNTPPYTIDYFTNLNKSYIGGNMVYVWNELEREKIRFKHSNFNGGLSIRKRLDMVKIIDTFPIRRLEDGINYSNSHDTDPEDVYFTIGCKKLGMPLGDDEPSSHFSVHTIMKDAFFGIHQPCVEIQRELFTRFPDVHKRAPYLRK</sequence>
<dbReference type="Pfam" id="PF18922">
    <property type="entry name" value="DUF5672"/>
    <property type="match status" value="1"/>
</dbReference>
<evidence type="ECO:0000259" key="1">
    <source>
        <dbReference type="Pfam" id="PF18922"/>
    </source>
</evidence>
<accession>A0A6C0DQA0</accession>
<protein>
    <recommendedName>
        <fullName evidence="1">DUF5672 domain-containing protein</fullName>
    </recommendedName>
</protein>
<proteinExistence type="predicted"/>
<reference evidence="2" key="1">
    <citation type="journal article" date="2020" name="Nature">
        <title>Giant virus diversity and host interactions through global metagenomics.</title>
        <authorList>
            <person name="Schulz F."/>
            <person name="Roux S."/>
            <person name="Paez-Espino D."/>
            <person name="Jungbluth S."/>
            <person name="Walsh D.A."/>
            <person name="Denef V.J."/>
            <person name="McMahon K.D."/>
            <person name="Konstantinidis K.T."/>
            <person name="Eloe-Fadrosh E.A."/>
            <person name="Kyrpides N.C."/>
            <person name="Woyke T."/>
        </authorList>
    </citation>
    <scope>NUCLEOTIDE SEQUENCE</scope>
    <source>
        <strain evidence="2">GVMAG-M-3300023174-47</strain>
    </source>
</reference>
<dbReference type="EMBL" id="MN739658">
    <property type="protein sequence ID" value="QHT18524.1"/>
    <property type="molecule type" value="Genomic_DNA"/>
</dbReference>
<dbReference type="InterPro" id="IPR043729">
    <property type="entry name" value="DUF5672"/>
</dbReference>
<organism evidence="2">
    <name type="scientific">viral metagenome</name>
    <dbReference type="NCBI Taxonomy" id="1070528"/>
    <lineage>
        <taxon>unclassified sequences</taxon>
        <taxon>metagenomes</taxon>
        <taxon>organismal metagenomes</taxon>
    </lineage>
</organism>
<feature type="domain" description="DUF5672" evidence="1">
    <location>
        <begin position="54"/>
        <end position="210"/>
    </location>
</feature>
<evidence type="ECO:0000313" key="2">
    <source>
        <dbReference type="EMBL" id="QHT18524.1"/>
    </source>
</evidence>